<evidence type="ECO:0000313" key="2">
    <source>
        <dbReference type="EMBL" id="KKM17555.1"/>
    </source>
</evidence>
<accession>A0A0F9KQ73</accession>
<organism evidence="2">
    <name type="scientific">marine sediment metagenome</name>
    <dbReference type="NCBI Taxonomy" id="412755"/>
    <lineage>
        <taxon>unclassified sequences</taxon>
        <taxon>metagenomes</taxon>
        <taxon>ecological metagenomes</taxon>
    </lineage>
</organism>
<dbReference type="InterPro" id="IPR004843">
    <property type="entry name" value="Calcineurin-like_PHP"/>
</dbReference>
<dbReference type="Gene3D" id="3.60.21.10">
    <property type="match status" value="1"/>
</dbReference>
<dbReference type="GO" id="GO:0016787">
    <property type="term" value="F:hydrolase activity"/>
    <property type="evidence" value="ECO:0007669"/>
    <property type="project" value="InterPro"/>
</dbReference>
<reference evidence="2" key="1">
    <citation type="journal article" date="2015" name="Nature">
        <title>Complex archaea that bridge the gap between prokaryotes and eukaryotes.</title>
        <authorList>
            <person name="Spang A."/>
            <person name="Saw J.H."/>
            <person name="Jorgensen S.L."/>
            <person name="Zaremba-Niedzwiedzka K."/>
            <person name="Martijn J."/>
            <person name="Lind A.E."/>
            <person name="van Eijk R."/>
            <person name="Schleper C."/>
            <person name="Guy L."/>
            <person name="Ettema T.J."/>
        </authorList>
    </citation>
    <scope>NUCLEOTIDE SEQUENCE</scope>
</reference>
<feature type="non-terminal residue" evidence="2">
    <location>
        <position position="1"/>
    </location>
</feature>
<comment type="caution">
    <text evidence="2">The sequence shown here is derived from an EMBL/GenBank/DDBJ whole genome shotgun (WGS) entry which is preliminary data.</text>
</comment>
<proteinExistence type="predicted"/>
<dbReference type="Pfam" id="PF00149">
    <property type="entry name" value="Metallophos"/>
    <property type="match status" value="1"/>
</dbReference>
<feature type="domain" description="Calcineurin-like phosphoesterase" evidence="1">
    <location>
        <begin position="24"/>
        <end position="163"/>
    </location>
</feature>
<dbReference type="InterPro" id="IPR029052">
    <property type="entry name" value="Metallo-depent_PP-like"/>
</dbReference>
<name>A0A0F9KQ73_9ZZZZ</name>
<evidence type="ECO:0000259" key="1">
    <source>
        <dbReference type="Pfam" id="PF00149"/>
    </source>
</evidence>
<dbReference type="SUPFAM" id="SSF56300">
    <property type="entry name" value="Metallo-dependent phosphatases"/>
    <property type="match status" value="1"/>
</dbReference>
<protein>
    <recommendedName>
        <fullName evidence="1">Calcineurin-like phosphoesterase domain-containing protein</fullName>
    </recommendedName>
</protein>
<sequence length="280" mass="32506">QRRSTASNLRVWGKHLKSERAFYLSDVHVPHEHGESLAWNISLIEKWQPKHLIFGGDLIDANAASRWPNEYEHTLEDEYERGNKVLRDLRMAAPRGCNLVWIFGNHEDNVGRVNRVPKDMRSLVAIKKHVPEYERWKHIPYTRHHTKGAYHVGQVYFIHGHETTEARLDEQAIKMANYEPFSLTVSGHTHRPTLNVKQIMLRKFGLPNWRADAGCQMKFDSAEYMERLDMTQWGHACVLTESVPLKSPRKSREWNAEIKVKELAGDTDVVLWRSNLEGAG</sequence>
<dbReference type="AlphaFoldDB" id="A0A0F9KQ73"/>
<gene>
    <name evidence="2" type="ORF">LCGC14_1674660</name>
</gene>
<dbReference type="EMBL" id="LAZR01014423">
    <property type="protein sequence ID" value="KKM17555.1"/>
    <property type="molecule type" value="Genomic_DNA"/>
</dbReference>